<feature type="binding site" evidence="9">
    <location>
        <begin position="8"/>
        <end position="16"/>
    </location>
    <ligand>
        <name>ATP</name>
        <dbReference type="ChEBI" id="CHEBI:30616"/>
    </ligand>
</feature>
<feature type="binding site" evidence="9">
    <location>
        <position position="122"/>
    </location>
    <ligand>
        <name>L-aspartate</name>
        <dbReference type="ChEBI" id="CHEBI:29991"/>
    </ligand>
</feature>
<keyword evidence="8 9" id="KW-0067">ATP-binding</keyword>
<dbReference type="RefSeq" id="WP_039257502.1">
    <property type="nucleotide sequence ID" value="NZ_JDRY01000040.1"/>
</dbReference>
<dbReference type="InterPro" id="IPR024074">
    <property type="entry name" value="AS_cat/multimer_dom_body"/>
</dbReference>
<feature type="domain" description="Arginosuccinate synthase C-terminal" evidence="11">
    <location>
        <begin position="174"/>
        <end position="391"/>
    </location>
</feature>
<feature type="binding site" evidence="9">
    <location>
        <position position="175"/>
    </location>
    <ligand>
        <name>L-citrulline</name>
        <dbReference type="ChEBI" id="CHEBI:57743"/>
    </ligand>
</feature>
<dbReference type="Gene3D" id="1.20.5.470">
    <property type="entry name" value="Single helix bin"/>
    <property type="match status" value="1"/>
</dbReference>
<dbReference type="UniPathway" id="UPA00068">
    <property type="reaction ID" value="UER00113"/>
</dbReference>
<keyword evidence="9" id="KW-0963">Cytoplasm</keyword>
<dbReference type="AlphaFoldDB" id="A0A0A0IHK8"/>
<dbReference type="FunFam" id="3.90.1260.10:FF:000007">
    <property type="entry name" value="Argininosuccinate synthase"/>
    <property type="match status" value="1"/>
</dbReference>
<feature type="binding site" evidence="9">
    <location>
        <position position="86"/>
    </location>
    <ligand>
        <name>L-citrulline</name>
        <dbReference type="ChEBI" id="CHEBI:57743"/>
    </ligand>
</feature>
<dbReference type="NCBIfam" id="TIGR00032">
    <property type="entry name" value="argG"/>
    <property type="match status" value="1"/>
</dbReference>
<dbReference type="NCBIfam" id="NF001770">
    <property type="entry name" value="PRK00509.1"/>
    <property type="match status" value="1"/>
</dbReference>
<dbReference type="InterPro" id="IPR023434">
    <property type="entry name" value="Arginosuc_synth_type_1_subfam"/>
</dbReference>
<dbReference type="PANTHER" id="PTHR11587">
    <property type="entry name" value="ARGININOSUCCINATE SYNTHASE"/>
    <property type="match status" value="1"/>
</dbReference>
<dbReference type="EC" id="6.3.4.5" evidence="3 9"/>
<feature type="binding site" evidence="9">
    <location>
        <position position="122"/>
    </location>
    <ligand>
        <name>L-citrulline</name>
        <dbReference type="ChEBI" id="CHEBI:57743"/>
    </ligand>
</feature>
<evidence type="ECO:0000259" key="11">
    <source>
        <dbReference type="Pfam" id="PF20979"/>
    </source>
</evidence>
<gene>
    <name evidence="9" type="primary">argG</name>
    <name evidence="12" type="ORF">Z955_09555</name>
</gene>
<accession>A0A0A0IHK8</accession>
<comment type="subunit">
    <text evidence="2 9">Homotetramer.</text>
</comment>
<dbReference type="GO" id="GO:0000050">
    <property type="term" value="P:urea cycle"/>
    <property type="evidence" value="ECO:0007669"/>
    <property type="project" value="TreeGrafter"/>
</dbReference>
<evidence type="ECO:0000256" key="6">
    <source>
        <dbReference type="ARBA" id="ARBA00022605"/>
    </source>
</evidence>
<feature type="binding site" evidence="9">
    <location>
        <position position="91"/>
    </location>
    <ligand>
        <name>L-citrulline</name>
        <dbReference type="ChEBI" id="CHEBI:57743"/>
    </ligand>
</feature>
<evidence type="ECO:0000313" key="12">
    <source>
        <dbReference type="EMBL" id="KGM99055.1"/>
    </source>
</evidence>
<dbReference type="InterPro" id="IPR048268">
    <property type="entry name" value="Arginosuc_syn_C"/>
</dbReference>
<name>A0A0A0IHK8_CLOBO</name>
<dbReference type="GO" id="GO:0005524">
    <property type="term" value="F:ATP binding"/>
    <property type="evidence" value="ECO:0007669"/>
    <property type="project" value="UniProtKB-UniRule"/>
</dbReference>
<dbReference type="InterPro" id="IPR048267">
    <property type="entry name" value="Arginosuc_syn_N"/>
</dbReference>
<dbReference type="PROSITE" id="PS00564">
    <property type="entry name" value="ARGININOSUCCIN_SYN_1"/>
    <property type="match status" value="1"/>
</dbReference>
<dbReference type="SUPFAM" id="SSF52402">
    <property type="entry name" value="Adenine nucleotide alpha hydrolases-like"/>
    <property type="match status" value="1"/>
</dbReference>
<comment type="similarity">
    <text evidence="9">Belongs to the argininosuccinate synthase family. Type 1 subfamily.</text>
</comment>
<dbReference type="GO" id="GO:0006526">
    <property type="term" value="P:L-arginine biosynthetic process"/>
    <property type="evidence" value="ECO:0007669"/>
    <property type="project" value="UniProtKB-UniRule"/>
</dbReference>
<comment type="subcellular location">
    <subcellularLocation>
        <location evidence="9">Cytoplasm</location>
    </subcellularLocation>
</comment>
<feature type="binding site" evidence="9">
    <location>
        <position position="118"/>
    </location>
    <ligand>
        <name>L-aspartate</name>
        <dbReference type="ChEBI" id="CHEBI:29991"/>
    </ligand>
</feature>
<keyword evidence="4 9" id="KW-0055">Arginine biosynthesis</keyword>
<dbReference type="FunFam" id="3.40.50.620:FF:000019">
    <property type="entry name" value="Argininosuccinate synthase"/>
    <property type="match status" value="1"/>
</dbReference>
<dbReference type="SUPFAM" id="SSF69864">
    <property type="entry name" value="Argininosuccinate synthetase, C-terminal domain"/>
    <property type="match status" value="1"/>
</dbReference>
<feature type="binding site" evidence="9">
    <location>
        <position position="272"/>
    </location>
    <ligand>
        <name>L-citrulline</name>
        <dbReference type="ChEBI" id="CHEBI:57743"/>
    </ligand>
</feature>
<keyword evidence="5 9" id="KW-0436">Ligase</keyword>
<keyword evidence="6 9" id="KW-0028">Amino-acid biosynthesis</keyword>
<evidence type="ECO:0000256" key="1">
    <source>
        <dbReference type="ARBA" id="ARBA00004967"/>
    </source>
</evidence>
<dbReference type="Pfam" id="PF20979">
    <property type="entry name" value="Arginosuc_syn_C"/>
    <property type="match status" value="1"/>
</dbReference>
<feature type="binding site" evidence="9">
    <location>
        <position position="184"/>
    </location>
    <ligand>
        <name>L-citrulline</name>
        <dbReference type="ChEBI" id="CHEBI:57743"/>
    </ligand>
</feature>
<feature type="binding site" evidence="9">
    <location>
        <position position="116"/>
    </location>
    <ligand>
        <name>ATP</name>
        <dbReference type="ChEBI" id="CHEBI:30616"/>
    </ligand>
</feature>
<evidence type="ECO:0000256" key="5">
    <source>
        <dbReference type="ARBA" id="ARBA00022598"/>
    </source>
</evidence>
<dbReference type="HAMAP" id="MF_00005">
    <property type="entry name" value="Arg_succ_synth_type1"/>
    <property type="match status" value="1"/>
</dbReference>
<feature type="domain" description="Arginosuccinate synthase-like N-terminal" evidence="10">
    <location>
        <begin position="4"/>
        <end position="165"/>
    </location>
</feature>
<dbReference type="PROSITE" id="PS00565">
    <property type="entry name" value="ARGININOSUCCIN_SYN_2"/>
    <property type="match status" value="1"/>
</dbReference>
<comment type="caution">
    <text evidence="9">Lacks conserved residue(s) required for the propagation of feature annotation.</text>
</comment>
<evidence type="ECO:0000313" key="13">
    <source>
        <dbReference type="Proteomes" id="UP000030014"/>
    </source>
</evidence>
<dbReference type="GO" id="GO:0005737">
    <property type="term" value="C:cytoplasm"/>
    <property type="evidence" value="ECO:0007669"/>
    <property type="project" value="UniProtKB-SubCell"/>
</dbReference>
<evidence type="ECO:0000256" key="2">
    <source>
        <dbReference type="ARBA" id="ARBA00011881"/>
    </source>
</evidence>
<evidence type="ECO:0000256" key="7">
    <source>
        <dbReference type="ARBA" id="ARBA00022741"/>
    </source>
</evidence>
<proteinExistence type="inferred from homology"/>
<evidence type="ECO:0000256" key="8">
    <source>
        <dbReference type="ARBA" id="ARBA00022840"/>
    </source>
</evidence>
<dbReference type="InterPro" id="IPR001518">
    <property type="entry name" value="Arginosuc_synth"/>
</dbReference>
<comment type="pathway">
    <text evidence="1 9">Amino-acid biosynthesis; L-arginine biosynthesis; L-arginine from L-ornithine and carbamoyl phosphate: step 2/3.</text>
</comment>
<dbReference type="Pfam" id="PF00764">
    <property type="entry name" value="Arginosuc_synth"/>
    <property type="match status" value="1"/>
</dbReference>
<dbReference type="Proteomes" id="UP000030014">
    <property type="component" value="Unassembled WGS sequence"/>
</dbReference>
<evidence type="ECO:0000259" key="10">
    <source>
        <dbReference type="Pfam" id="PF00764"/>
    </source>
</evidence>
<feature type="binding site" evidence="9">
    <location>
        <position position="260"/>
    </location>
    <ligand>
        <name>L-citrulline</name>
        <dbReference type="ChEBI" id="CHEBI:57743"/>
    </ligand>
</feature>
<dbReference type="InterPro" id="IPR014729">
    <property type="entry name" value="Rossmann-like_a/b/a_fold"/>
</dbReference>
<dbReference type="GO" id="GO:0004055">
    <property type="term" value="F:argininosuccinate synthase activity"/>
    <property type="evidence" value="ECO:0007669"/>
    <property type="project" value="UniProtKB-UniRule"/>
</dbReference>
<comment type="catalytic activity">
    <reaction evidence="9">
        <text>L-citrulline + L-aspartate + ATP = 2-(N(omega)-L-arginino)succinate + AMP + diphosphate + H(+)</text>
        <dbReference type="Rhea" id="RHEA:10932"/>
        <dbReference type="ChEBI" id="CHEBI:15378"/>
        <dbReference type="ChEBI" id="CHEBI:29991"/>
        <dbReference type="ChEBI" id="CHEBI:30616"/>
        <dbReference type="ChEBI" id="CHEBI:33019"/>
        <dbReference type="ChEBI" id="CHEBI:57472"/>
        <dbReference type="ChEBI" id="CHEBI:57743"/>
        <dbReference type="ChEBI" id="CHEBI:456215"/>
        <dbReference type="EC" id="6.3.4.5"/>
    </reaction>
</comment>
<feature type="binding site" evidence="9">
    <location>
        <position position="123"/>
    </location>
    <ligand>
        <name>L-aspartate</name>
        <dbReference type="ChEBI" id="CHEBI:29991"/>
    </ligand>
</feature>
<comment type="caution">
    <text evidence="12">The sequence shown here is derived from an EMBL/GenBank/DDBJ whole genome shotgun (WGS) entry which is preliminary data.</text>
</comment>
<evidence type="ECO:0000256" key="9">
    <source>
        <dbReference type="HAMAP-Rule" id="MF_00005"/>
    </source>
</evidence>
<dbReference type="CDD" id="cd01999">
    <property type="entry name" value="ASS"/>
    <property type="match status" value="1"/>
</dbReference>
<evidence type="ECO:0000256" key="3">
    <source>
        <dbReference type="ARBA" id="ARBA00012286"/>
    </source>
</evidence>
<organism evidence="12 13">
    <name type="scientific">Clostridium botulinum C/D str. DC5</name>
    <dbReference type="NCBI Taxonomy" id="1443128"/>
    <lineage>
        <taxon>Bacteria</taxon>
        <taxon>Bacillati</taxon>
        <taxon>Bacillota</taxon>
        <taxon>Clostridia</taxon>
        <taxon>Eubacteriales</taxon>
        <taxon>Clostridiaceae</taxon>
        <taxon>Clostridium</taxon>
    </lineage>
</organism>
<dbReference type="InterPro" id="IPR018223">
    <property type="entry name" value="Arginosuc_synth_CS"/>
</dbReference>
<dbReference type="GO" id="GO:0000053">
    <property type="term" value="P:argininosuccinate metabolic process"/>
    <property type="evidence" value="ECO:0007669"/>
    <property type="project" value="TreeGrafter"/>
</dbReference>
<dbReference type="EMBL" id="JDRY01000040">
    <property type="protein sequence ID" value="KGM99055.1"/>
    <property type="molecule type" value="Genomic_DNA"/>
</dbReference>
<reference evidence="12 13" key="1">
    <citation type="submission" date="2014-01" db="EMBL/GenBank/DDBJ databases">
        <title>Plasmidome dynamics in the species complex Clostridium novyi sensu lato converts strains of independent lineages into distinctly different pathogens.</title>
        <authorList>
            <person name="Skarin H."/>
            <person name="Segerman B."/>
        </authorList>
    </citation>
    <scope>NUCLEOTIDE SEQUENCE [LARGE SCALE GENOMIC DNA]</scope>
    <source>
        <strain evidence="12 13">DC5</strain>
    </source>
</reference>
<sequence>MKEKVVLAYSGGLDTSITIHWLKENYNLEVIACCVNVGQDEDFNEIEKKAIKSGASKIYIEDVTSEFVSEYIYKGVKANAMYEGKYLLGTSFARPLIAKKLVQIAHKEGAKCICHGCTGKGNDQVRFEVGIASIDPSLKIIAPWRIWDIKSREDAIDYANANGIEVPVTKEKIYSRDQNIWHISHEGGDLEDIKNEHKTEMYLMTTPPEMAKDEVTYVEISFEKGEAKKIDGVELTPVEIVEKLNKIGGENGIGVVDLLENRLVGMKSRGVYETPGGTILYTAHKELEYLTMEKETFHFKQIVSQKYGELVYNGLWFSTLKESLDAFIDKTQQSVNGTVKLKLYKGNIMIAGMESPNALYEESISSFGASDLYNHKDAEGFISLFGLPYKINAMIKAKNKEK</sequence>
<dbReference type="Gene3D" id="3.40.50.620">
    <property type="entry name" value="HUPs"/>
    <property type="match status" value="1"/>
</dbReference>
<dbReference type="PANTHER" id="PTHR11587:SF2">
    <property type="entry name" value="ARGININOSUCCINATE SYNTHASE"/>
    <property type="match status" value="1"/>
</dbReference>
<feature type="binding site" evidence="9">
    <location>
        <position position="126"/>
    </location>
    <ligand>
        <name>L-citrulline</name>
        <dbReference type="ChEBI" id="CHEBI:57743"/>
    </ligand>
</feature>
<evidence type="ECO:0000256" key="4">
    <source>
        <dbReference type="ARBA" id="ARBA00022571"/>
    </source>
</evidence>
<protein>
    <recommendedName>
        <fullName evidence="3 9">Argininosuccinate synthase</fullName>
        <ecNumber evidence="3 9">6.3.4.5</ecNumber>
    </recommendedName>
    <alternativeName>
        <fullName evidence="9">Citrulline--aspartate ligase</fullName>
    </alternativeName>
</protein>
<dbReference type="Gene3D" id="3.90.1260.10">
    <property type="entry name" value="Argininosuccinate synthetase, chain A, domain 2"/>
    <property type="match status" value="1"/>
</dbReference>
<keyword evidence="7 9" id="KW-0547">Nucleotide-binding</keyword>